<comment type="caution">
    <text evidence="2">The sequence shown here is derived from an EMBL/GenBank/DDBJ whole genome shotgun (WGS) entry which is preliminary data.</text>
</comment>
<gene>
    <name evidence="2" type="ORF">SAY86_027179</name>
</gene>
<sequence length="114" mass="12796">MVVPKKNKEVTSGYDEKANPDLQVVDQEDHEPNQRSPVVRKMHHLHPIGVEDWCLDNMGGCLALGAKQSMVELGSKQHQQQLPIYQSFPHQESNASKNSDFSSQSPVLFADIFP</sequence>
<name>A0AAN7KKB1_TRANT</name>
<keyword evidence="3" id="KW-1185">Reference proteome</keyword>
<dbReference type="Proteomes" id="UP001346149">
    <property type="component" value="Unassembled WGS sequence"/>
</dbReference>
<feature type="compositionally biased region" description="Basic and acidic residues" evidence="1">
    <location>
        <begin position="1"/>
        <end position="19"/>
    </location>
</feature>
<proteinExistence type="predicted"/>
<dbReference type="AlphaFoldDB" id="A0AAN7KKB1"/>
<feature type="compositionally biased region" description="Polar residues" evidence="1">
    <location>
        <begin position="88"/>
        <end position="106"/>
    </location>
</feature>
<organism evidence="2 3">
    <name type="scientific">Trapa natans</name>
    <name type="common">Water chestnut</name>
    <dbReference type="NCBI Taxonomy" id="22666"/>
    <lineage>
        <taxon>Eukaryota</taxon>
        <taxon>Viridiplantae</taxon>
        <taxon>Streptophyta</taxon>
        <taxon>Embryophyta</taxon>
        <taxon>Tracheophyta</taxon>
        <taxon>Spermatophyta</taxon>
        <taxon>Magnoliopsida</taxon>
        <taxon>eudicotyledons</taxon>
        <taxon>Gunneridae</taxon>
        <taxon>Pentapetalae</taxon>
        <taxon>rosids</taxon>
        <taxon>malvids</taxon>
        <taxon>Myrtales</taxon>
        <taxon>Lythraceae</taxon>
        <taxon>Trapa</taxon>
    </lineage>
</organism>
<accession>A0AAN7KKB1</accession>
<feature type="region of interest" description="Disordered" evidence="1">
    <location>
        <begin position="88"/>
        <end position="114"/>
    </location>
</feature>
<evidence type="ECO:0000313" key="3">
    <source>
        <dbReference type="Proteomes" id="UP001346149"/>
    </source>
</evidence>
<protein>
    <submittedName>
        <fullName evidence="2">Uncharacterized protein</fullName>
    </submittedName>
</protein>
<feature type="region of interest" description="Disordered" evidence="1">
    <location>
        <begin position="1"/>
        <end position="39"/>
    </location>
</feature>
<reference evidence="2 3" key="1">
    <citation type="journal article" date="2023" name="Hortic Res">
        <title>Pangenome of water caltrop reveals structural variations and asymmetric subgenome divergence after allopolyploidization.</title>
        <authorList>
            <person name="Zhang X."/>
            <person name="Chen Y."/>
            <person name="Wang L."/>
            <person name="Yuan Y."/>
            <person name="Fang M."/>
            <person name="Shi L."/>
            <person name="Lu R."/>
            <person name="Comes H.P."/>
            <person name="Ma Y."/>
            <person name="Chen Y."/>
            <person name="Huang G."/>
            <person name="Zhou Y."/>
            <person name="Zheng Z."/>
            <person name="Qiu Y."/>
        </authorList>
    </citation>
    <scope>NUCLEOTIDE SEQUENCE [LARGE SCALE GENOMIC DNA]</scope>
    <source>
        <strain evidence="2">F231</strain>
    </source>
</reference>
<dbReference type="EMBL" id="JAXQNO010000021">
    <property type="protein sequence ID" value="KAK4769029.1"/>
    <property type="molecule type" value="Genomic_DNA"/>
</dbReference>
<evidence type="ECO:0000256" key="1">
    <source>
        <dbReference type="SAM" id="MobiDB-lite"/>
    </source>
</evidence>
<evidence type="ECO:0000313" key="2">
    <source>
        <dbReference type="EMBL" id="KAK4769029.1"/>
    </source>
</evidence>